<comment type="caution">
    <text evidence="2">The sequence shown here is derived from an EMBL/GenBank/DDBJ whole genome shotgun (WGS) entry which is preliminary data.</text>
</comment>
<dbReference type="AlphaFoldDB" id="A0A0J7XT07"/>
<evidence type="ECO:0000313" key="2">
    <source>
        <dbReference type="EMBL" id="KMS54814.1"/>
    </source>
</evidence>
<organism evidence="2 3">
    <name type="scientific">Novosphingobium barchaimii LL02</name>
    <dbReference type="NCBI Taxonomy" id="1114963"/>
    <lineage>
        <taxon>Bacteria</taxon>
        <taxon>Pseudomonadati</taxon>
        <taxon>Pseudomonadota</taxon>
        <taxon>Alphaproteobacteria</taxon>
        <taxon>Sphingomonadales</taxon>
        <taxon>Sphingomonadaceae</taxon>
        <taxon>Novosphingobium</taxon>
    </lineage>
</organism>
<dbReference type="EMBL" id="JACU01000005">
    <property type="protein sequence ID" value="KMS54814.1"/>
    <property type="molecule type" value="Genomic_DNA"/>
</dbReference>
<dbReference type="OrthoDB" id="5684986at2"/>
<feature type="chain" id="PRO_5005291566" evidence="1">
    <location>
        <begin position="29"/>
        <end position="164"/>
    </location>
</feature>
<accession>A0A0J7XT07</accession>
<reference evidence="2 3" key="1">
    <citation type="journal article" date="2015" name="G3 (Bethesda)">
        <title>Insights into Ongoing Evolution of the Hexachlorocyclohexane Catabolic Pathway from Comparative Genomics of Ten Sphingomonadaceae Strains.</title>
        <authorList>
            <person name="Pearce S.L."/>
            <person name="Oakeshott J.G."/>
            <person name="Pandey G."/>
        </authorList>
    </citation>
    <scope>NUCLEOTIDE SEQUENCE [LARGE SCALE GENOMIC DNA]</scope>
    <source>
        <strain evidence="2 3">LL02</strain>
    </source>
</reference>
<name>A0A0J7XT07_9SPHN</name>
<keyword evidence="1" id="KW-0732">Signal</keyword>
<dbReference type="PATRIC" id="fig|1114963.3.peg.2277"/>
<evidence type="ECO:0000313" key="3">
    <source>
        <dbReference type="Proteomes" id="UP000052268"/>
    </source>
</evidence>
<dbReference type="RefSeq" id="WP_059151566.1">
    <property type="nucleotide sequence ID" value="NZ_KQ130454.1"/>
</dbReference>
<protein>
    <submittedName>
        <fullName evidence="2">Uncharacterized protein</fullName>
    </submittedName>
</protein>
<keyword evidence="3" id="KW-1185">Reference proteome</keyword>
<sequence length="164" mass="18284">MSARILNSTLLPALTGLLLSTIALPVRADEAVTPPAPIAEPTRVLDRAGEQRLLANKGLTLQWLDWNTRGTAYVRRDGDTLRLRGAQAQAGGPGRLFLDGTISEVGAGYFTFDGTIEITDTPDKGRSCKKTKSWHFAVTQNRDYYRLREFEWCDGLTDYIDIYF</sequence>
<feature type="signal peptide" evidence="1">
    <location>
        <begin position="1"/>
        <end position="28"/>
    </location>
</feature>
<gene>
    <name evidence="2" type="ORF">V474_17230</name>
</gene>
<proteinExistence type="predicted"/>
<dbReference type="Proteomes" id="UP000052268">
    <property type="component" value="Unassembled WGS sequence"/>
</dbReference>
<evidence type="ECO:0000256" key="1">
    <source>
        <dbReference type="SAM" id="SignalP"/>
    </source>
</evidence>